<dbReference type="InterPro" id="IPR026392">
    <property type="entry name" value="Exo/Archaeosortase_dom"/>
</dbReference>
<feature type="transmembrane region" description="Helical" evidence="8">
    <location>
        <begin position="28"/>
        <end position="46"/>
    </location>
</feature>
<keyword evidence="3" id="KW-0645">Protease</keyword>
<dbReference type="Proteomes" id="UP001348817">
    <property type="component" value="Chromosome"/>
</dbReference>
<organism evidence="9 10">
    <name type="scientific">Fulvitalea axinellae</name>
    <dbReference type="NCBI Taxonomy" id="1182444"/>
    <lineage>
        <taxon>Bacteria</taxon>
        <taxon>Pseudomonadati</taxon>
        <taxon>Bacteroidota</taxon>
        <taxon>Cytophagia</taxon>
        <taxon>Cytophagales</taxon>
        <taxon>Persicobacteraceae</taxon>
        <taxon>Fulvitalea</taxon>
    </lineage>
</organism>
<keyword evidence="6 8" id="KW-1133">Transmembrane helix</keyword>
<feature type="transmembrane region" description="Helical" evidence="8">
    <location>
        <begin position="107"/>
        <end position="124"/>
    </location>
</feature>
<reference evidence="9 10" key="1">
    <citation type="submission" date="2021-12" db="EMBL/GenBank/DDBJ databases">
        <title>Genome sequencing of bacteria with rrn-lacking chromosome and rrn-plasmid.</title>
        <authorList>
            <person name="Anda M."/>
            <person name="Iwasaki W."/>
        </authorList>
    </citation>
    <scope>NUCLEOTIDE SEQUENCE [LARGE SCALE GENOMIC DNA]</scope>
    <source>
        <strain evidence="9 10">DSM 100852</strain>
    </source>
</reference>
<name>A0AAU9CM13_9BACT</name>
<dbReference type="AlphaFoldDB" id="A0AAU9CM13"/>
<evidence type="ECO:0000313" key="10">
    <source>
        <dbReference type="Proteomes" id="UP001348817"/>
    </source>
</evidence>
<evidence type="ECO:0000256" key="3">
    <source>
        <dbReference type="ARBA" id="ARBA00022670"/>
    </source>
</evidence>
<evidence type="ECO:0000313" key="9">
    <source>
        <dbReference type="EMBL" id="BDD10051.1"/>
    </source>
</evidence>
<dbReference type="InterPro" id="IPR026323">
    <property type="entry name" value="Exosortase-related_prot_XrtF"/>
</dbReference>
<evidence type="ECO:0008006" key="11">
    <source>
        <dbReference type="Google" id="ProtNLM"/>
    </source>
</evidence>
<sequence>MSCLLGDEENFGLDINDMAQKQSERNSLIVFFVKALALYALWFFVYESWLRDLGVVDDWLTTAVTGQSVWILKVLGYDASMAQDSVWTSVVCSGQKLLNVADSCNGLVLYALYGGFFIAFPGSWKPKLSFVLGGFVAIYLLNLVRIVALSMVQMYWPAYLDFSHKYAFTLVVYSGVLALWWWWVNHYSIYASMEKDKVRKASVEV</sequence>
<comment type="subcellular location">
    <subcellularLocation>
        <location evidence="1">Cell membrane</location>
        <topology evidence="1">Multi-pass membrane protein</topology>
    </subcellularLocation>
</comment>
<feature type="transmembrane region" description="Helical" evidence="8">
    <location>
        <begin position="131"/>
        <end position="154"/>
    </location>
</feature>
<dbReference type="Pfam" id="PF09721">
    <property type="entry name" value="Exosortase_EpsH"/>
    <property type="match status" value="1"/>
</dbReference>
<keyword evidence="7 8" id="KW-0472">Membrane</keyword>
<evidence type="ECO:0000256" key="2">
    <source>
        <dbReference type="ARBA" id="ARBA00022475"/>
    </source>
</evidence>
<protein>
    <recommendedName>
        <fullName evidence="11">Exosortase/archaeosortase family protein</fullName>
    </recommendedName>
</protein>
<feature type="transmembrane region" description="Helical" evidence="8">
    <location>
        <begin position="166"/>
        <end position="184"/>
    </location>
</feature>
<dbReference type="NCBIfam" id="TIGR04128">
    <property type="entry name" value="exoso_Fjoh_1448"/>
    <property type="match status" value="1"/>
</dbReference>
<keyword evidence="10" id="KW-1185">Reference proteome</keyword>
<proteinExistence type="predicted"/>
<dbReference type="GO" id="GO:0006508">
    <property type="term" value="P:proteolysis"/>
    <property type="evidence" value="ECO:0007669"/>
    <property type="project" value="UniProtKB-KW"/>
</dbReference>
<dbReference type="InterPro" id="IPR019127">
    <property type="entry name" value="Exosortase"/>
</dbReference>
<dbReference type="RefSeq" id="WP_338391629.1">
    <property type="nucleotide sequence ID" value="NZ_AP025314.1"/>
</dbReference>
<evidence type="ECO:0000256" key="7">
    <source>
        <dbReference type="ARBA" id="ARBA00023136"/>
    </source>
</evidence>
<evidence type="ECO:0000256" key="8">
    <source>
        <dbReference type="SAM" id="Phobius"/>
    </source>
</evidence>
<keyword evidence="5" id="KW-0378">Hydrolase</keyword>
<evidence type="ECO:0000256" key="1">
    <source>
        <dbReference type="ARBA" id="ARBA00004651"/>
    </source>
</evidence>
<dbReference type="GO" id="GO:0005886">
    <property type="term" value="C:plasma membrane"/>
    <property type="evidence" value="ECO:0007669"/>
    <property type="project" value="UniProtKB-SubCell"/>
</dbReference>
<dbReference type="GO" id="GO:0008233">
    <property type="term" value="F:peptidase activity"/>
    <property type="evidence" value="ECO:0007669"/>
    <property type="project" value="UniProtKB-KW"/>
</dbReference>
<dbReference type="KEGG" id="fax:FUAX_24830"/>
<evidence type="ECO:0000256" key="6">
    <source>
        <dbReference type="ARBA" id="ARBA00022989"/>
    </source>
</evidence>
<gene>
    <name evidence="9" type="ORF">FUAX_24830</name>
</gene>
<dbReference type="NCBIfam" id="NF046081">
    <property type="entry name" value="exosort_XrtX"/>
    <property type="match status" value="1"/>
</dbReference>
<dbReference type="EMBL" id="AP025314">
    <property type="protein sequence ID" value="BDD10051.1"/>
    <property type="molecule type" value="Genomic_DNA"/>
</dbReference>
<dbReference type="NCBIfam" id="TIGR04178">
    <property type="entry name" value="exo_archaeo"/>
    <property type="match status" value="1"/>
</dbReference>
<keyword evidence="2" id="KW-1003">Cell membrane</keyword>
<evidence type="ECO:0000256" key="5">
    <source>
        <dbReference type="ARBA" id="ARBA00022801"/>
    </source>
</evidence>
<evidence type="ECO:0000256" key="4">
    <source>
        <dbReference type="ARBA" id="ARBA00022692"/>
    </source>
</evidence>
<accession>A0AAU9CM13</accession>
<keyword evidence="4 8" id="KW-0812">Transmembrane</keyword>